<comment type="caution">
    <text evidence="2">The sequence shown here is derived from an EMBL/GenBank/DDBJ whole genome shotgun (WGS) entry which is preliminary data.</text>
</comment>
<dbReference type="PROSITE" id="PS50883">
    <property type="entry name" value="EAL"/>
    <property type="match status" value="1"/>
</dbReference>
<name>A0A0R2MDI1_9LACO</name>
<dbReference type="PANTHER" id="PTHR33121:SF70">
    <property type="entry name" value="SIGNALING PROTEIN YKOW"/>
    <property type="match status" value="1"/>
</dbReference>
<organism evidence="2 3">
    <name type="scientific">Lactiplantibacillus xiangfangensis</name>
    <dbReference type="NCBI Taxonomy" id="942150"/>
    <lineage>
        <taxon>Bacteria</taxon>
        <taxon>Bacillati</taxon>
        <taxon>Bacillota</taxon>
        <taxon>Bacilli</taxon>
        <taxon>Lactobacillales</taxon>
        <taxon>Lactobacillaceae</taxon>
        <taxon>Lactiplantibacillus</taxon>
    </lineage>
</organism>
<dbReference type="SUPFAM" id="SSF141868">
    <property type="entry name" value="EAL domain-like"/>
    <property type="match status" value="1"/>
</dbReference>
<reference evidence="2 3" key="1">
    <citation type="journal article" date="2015" name="Genome Announc.">
        <title>Expanding the biotechnology potential of lactobacilli through comparative genomics of 213 strains and associated genera.</title>
        <authorList>
            <person name="Sun Z."/>
            <person name="Harris H.M."/>
            <person name="McCann A."/>
            <person name="Guo C."/>
            <person name="Argimon S."/>
            <person name="Zhang W."/>
            <person name="Yang X."/>
            <person name="Jeffery I.B."/>
            <person name="Cooney J.C."/>
            <person name="Kagawa T.F."/>
            <person name="Liu W."/>
            <person name="Song Y."/>
            <person name="Salvetti E."/>
            <person name="Wrobel A."/>
            <person name="Rasinkangas P."/>
            <person name="Parkhill J."/>
            <person name="Rea M.C."/>
            <person name="O'Sullivan O."/>
            <person name="Ritari J."/>
            <person name="Douillard F.P."/>
            <person name="Paul Ross R."/>
            <person name="Yang R."/>
            <person name="Briner A.E."/>
            <person name="Felis G.E."/>
            <person name="de Vos W.M."/>
            <person name="Barrangou R."/>
            <person name="Klaenhammer T.R."/>
            <person name="Caufield P.W."/>
            <person name="Cui Y."/>
            <person name="Zhang H."/>
            <person name="O'Toole P.W."/>
        </authorList>
    </citation>
    <scope>NUCLEOTIDE SEQUENCE [LARGE SCALE GENOMIC DNA]</scope>
    <source>
        <strain evidence="2 3">LMG 26013</strain>
    </source>
</reference>
<dbReference type="Pfam" id="PF00563">
    <property type="entry name" value="EAL"/>
    <property type="match status" value="1"/>
</dbReference>
<dbReference type="EMBL" id="JQCL01000051">
    <property type="protein sequence ID" value="KRO11743.1"/>
    <property type="molecule type" value="Genomic_DNA"/>
</dbReference>
<dbReference type="SMART" id="SM00052">
    <property type="entry name" value="EAL"/>
    <property type="match status" value="1"/>
</dbReference>
<dbReference type="STRING" id="942150.IV64_GL002132"/>
<dbReference type="AlphaFoldDB" id="A0A0R2MDI1"/>
<dbReference type="PANTHER" id="PTHR33121">
    <property type="entry name" value="CYCLIC DI-GMP PHOSPHODIESTERASE PDEF"/>
    <property type="match status" value="1"/>
</dbReference>
<dbReference type="Gene3D" id="3.20.20.450">
    <property type="entry name" value="EAL domain"/>
    <property type="match status" value="1"/>
</dbReference>
<evidence type="ECO:0000313" key="3">
    <source>
        <dbReference type="Proteomes" id="UP000051783"/>
    </source>
</evidence>
<feature type="domain" description="EAL" evidence="1">
    <location>
        <begin position="1"/>
        <end position="232"/>
    </location>
</feature>
<keyword evidence="3" id="KW-1185">Reference proteome</keyword>
<accession>A0A0R2MDI1</accession>
<dbReference type="PATRIC" id="fig|942150.3.peg.2229"/>
<dbReference type="InterPro" id="IPR001633">
    <property type="entry name" value="EAL_dom"/>
</dbReference>
<gene>
    <name evidence="2" type="ORF">IV64_GL002132</name>
</gene>
<dbReference type="InterPro" id="IPR035919">
    <property type="entry name" value="EAL_sf"/>
</dbReference>
<sequence length="233" mass="26889">MEPVYRFFVQPQIDTQTKMISGFELLIRQKTAQGWRLPDSFDDIDPEVFAKLLVVTTRVLAPKVEQCSVNISRQQLMTTTIANALVKCQEQLYPTKLVVELTEDESTQTYCTDSVLKHIKTFLQNGMEVSLDDVGSGENYFTEIRELLPYASEIKFALQNFKQDFQEPEMQRRVHFWRAISAEYGVRLVLEGIETQADNQLSKKIGIEVKQGYYFGKPRLLTLPQNSERILAH</sequence>
<evidence type="ECO:0000313" key="2">
    <source>
        <dbReference type="EMBL" id="KRO11743.1"/>
    </source>
</evidence>
<dbReference type="OrthoDB" id="8731447at2"/>
<evidence type="ECO:0000259" key="1">
    <source>
        <dbReference type="PROSITE" id="PS50883"/>
    </source>
</evidence>
<dbReference type="InterPro" id="IPR050706">
    <property type="entry name" value="Cyclic-di-GMP_PDE-like"/>
</dbReference>
<dbReference type="Proteomes" id="UP000051783">
    <property type="component" value="Unassembled WGS sequence"/>
</dbReference>
<dbReference type="RefSeq" id="WP_057705875.1">
    <property type="nucleotide sequence ID" value="NZ_JQCL01000051.1"/>
</dbReference>
<protein>
    <submittedName>
        <fullName evidence="2">Diguanylate cyclase phosphodiesterase domain 2 containing protein</fullName>
    </submittedName>
</protein>
<proteinExistence type="predicted"/>
<dbReference type="GO" id="GO:0071111">
    <property type="term" value="F:cyclic-guanylate-specific phosphodiesterase activity"/>
    <property type="evidence" value="ECO:0007669"/>
    <property type="project" value="InterPro"/>
</dbReference>